<name>F3CJN9_PSESG</name>
<feature type="non-terminal residue" evidence="1">
    <location>
        <position position="1"/>
    </location>
</feature>
<gene>
    <name evidence="1" type="ORF">Pgy4_41569</name>
</gene>
<comment type="caution">
    <text evidence="1">The sequence shown here is derived from an EMBL/GenBank/DDBJ whole genome shotgun (WGS) entry which is preliminary data.</text>
</comment>
<protein>
    <submittedName>
        <fullName evidence="1">Uncharacterized protein</fullName>
    </submittedName>
</protein>
<proteinExistence type="predicted"/>
<reference evidence="1 2" key="1">
    <citation type="journal article" date="2011" name="PLoS Pathog.">
        <title>Dynamic evolution of pathogenicity revealed by sequencing and comparative genomics of 19 Pseudomonas syringae isolates.</title>
        <authorList>
            <person name="Baltrus D.A."/>
            <person name="Nishimura M.T."/>
            <person name="Romanchuk A."/>
            <person name="Chang J.H."/>
            <person name="Mukhtar M.S."/>
            <person name="Cherkis K."/>
            <person name="Roach J."/>
            <person name="Grant S.R."/>
            <person name="Jones C.D."/>
            <person name="Dangl J.L."/>
        </authorList>
    </citation>
    <scope>NUCLEOTIDE SEQUENCE [LARGE SCALE GENOMIC DNA]</scope>
    <source>
        <strain evidence="2">race 4</strain>
    </source>
</reference>
<evidence type="ECO:0000313" key="1">
    <source>
        <dbReference type="EMBL" id="EGH19481.1"/>
    </source>
</evidence>
<feature type="non-terminal residue" evidence="1">
    <location>
        <position position="33"/>
    </location>
</feature>
<dbReference type="HOGENOM" id="CLU_3378857_0_0_6"/>
<dbReference type="EMBL" id="ADWY01004157">
    <property type="protein sequence ID" value="EGH19481.1"/>
    <property type="molecule type" value="Genomic_DNA"/>
</dbReference>
<organism evidence="1 2">
    <name type="scientific">Pseudomonas savastanoi pv. glycinea str. race 4</name>
    <dbReference type="NCBI Taxonomy" id="875330"/>
    <lineage>
        <taxon>Bacteria</taxon>
        <taxon>Pseudomonadati</taxon>
        <taxon>Pseudomonadota</taxon>
        <taxon>Gammaproteobacteria</taxon>
        <taxon>Pseudomonadales</taxon>
        <taxon>Pseudomonadaceae</taxon>
        <taxon>Pseudomonas</taxon>
    </lineage>
</organism>
<dbReference type="AlphaFoldDB" id="F3CJN9"/>
<evidence type="ECO:0000313" key="2">
    <source>
        <dbReference type="Proteomes" id="UP000005466"/>
    </source>
</evidence>
<accession>F3CJN9</accession>
<dbReference type="Proteomes" id="UP000005466">
    <property type="component" value="Unassembled WGS sequence"/>
</dbReference>
<sequence length="33" mass="3380">KPAMDYQADAPASSAFYAPVSPARPAGQRGTLS</sequence>